<evidence type="ECO:0000256" key="1">
    <source>
        <dbReference type="SAM" id="MobiDB-lite"/>
    </source>
</evidence>
<sequence>MDLHDTSNPIDSGVLAHKHLPGRTGAHYLHEQSRTPRRPFHWSQSKVRARHENCVAALADFADANTRTPAPHHLTLFAANVAHHRRPASFDGWSPTNTHRARARKPWAGDVVEGCVLAREPGVRLPGERRRPPSLERQNAFRDARTVKRGGLKRGFSEDGADEAELYRLGLLYDDEHERGSAFSLNAIVHQDPGWNVKFTEGKRGKKKQRKRDFGEEMSKGEVVNLALDLAQRSVSQVAVSYDLEESAEEDEVGGAGVDESAVAETSFPDLVSNAINCYRHAHEEEDNGEWAFLDESNSVVEIDNSDTTANRDGDTDAWVVLGSDGS</sequence>
<comment type="caution">
    <text evidence="2">The sequence shown here is derived from an EMBL/GenBank/DDBJ whole genome shotgun (WGS) entry which is preliminary data.</text>
</comment>
<dbReference type="Proteomes" id="UP001172102">
    <property type="component" value="Unassembled WGS sequence"/>
</dbReference>
<dbReference type="AlphaFoldDB" id="A0AA40A9P6"/>
<proteinExistence type="predicted"/>
<organism evidence="2 3">
    <name type="scientific">Lasiosphaeris hirsuta</name>
    <dbReference type="NCBI Taxonomy" id="260670"/>
    <lineage>
        <taxon>Eukaryota</taxon>
        <taxon>Fungi</taxon>
        <taxon>Dikarya</taxon>
        <taxon>Ascomycota</taxon>
        <taxon>Pezizomycotina</taxon>
        <taxon>Sordariomycetes</taxon>
        <taxon>Sordariomycetidae</taxon>
        <taxon>Sordariales</taxon>
        <taxon>Lasiosphaeriaceae</taxon>
        <taxon>Lasiosphaeris</taxon>
    </lineage>
</organism>
<evidence type="ECO:0000313" key="3">
    <source>
        <dbReference type="Proteomes" id="UP001172102"/>
    </source>
</evidence>
<keyword evidence="3" id="KW-1185">Reference proteome</keyword>
<accession>A0AA40A9P6</accession>
<gene>
    <name evidence="2" type="ORF">B0H67DRAFT_301499</name>
</gene>
<name>A0AA40A9P6_9PEZI</name>
<dbReference type="EMBL" id="JAUKUA010000005">
    <property type="protein sequence ID" value="KAK0711826.1"/>
    <property type="molecule type" value="Genomic_DNA"/>
</dbReference>
<reference evidence="2" key="1">
    <citation type="submission" date="2023-06" db="EMBL/GenBank/DDBJ databases">
        <title>Genome-scale phylogeny and comparative genomics of the fungal order Sordariales.</title>
        <authorList>
            <consortium name="Lawrence Berkeley National Laboratory"/>
            <person name="Hensen N."/>
            <person name="Bonometti L."/>
            <person name="Westerberg I."/>
            <person name="Brannstrom I.O."/>
            <person name="Guillou S."/>
            <person name="Cros-Aarteil S."/>
            <person name="Calhoun S."/>
            <person name="Haridas S."/>
            <person name="Kuo A."/>
            <person name="Mondo S."/>
            <person name="Pangilinan J."/>
            <person name="Riley R."/>
            <person name="Labutti K."/>
            <person name="Andreopoulos B."/>
            <person name="Lipzen A."/>
            <person name="Chen C."/>
            <person name="Yanf M."/>
            <person name="Daum C."/>
            <person name="Ng V."/>
            <person name="Clum A."/>
            <person name="Steindorff A."/>
            <person name="Ohm R."/>
            <person name="Martin F."/>
            <person name="Silar P."/>
            <person name="Natvig D."/>
            <person name="Lalanne C."/>
            <person name="Gautier V."/>
            <person name="Ament-Velasquez S.L."/>
            <person name="Kruys A."/>
            <person name="Hutchinson M.I."/>
            <person name="Powell A.J."/>
            <person name="Barry K."/>
            <person name="Miller A.N."/>
            <person name="Grigoriev I.V."/>
            <person name="Debuchy R."/>
            <person name="Gladieux P."/>
            <person name="Thoren M.H."/>
            <person name="Johannesson H."/>
        </authorList>
    </citation>
    <scope>NUCLEOTIDE SEQUENCE</scope>
    <source>
        <strain evidence="2">SMH4607-1</strain>
    </source>
</reference>
<evidence type="ECO:0000313" key="2">
    <source>
        <dbReference type="EMBL" id="KAK0711826.1"/>
    </source>
</evidence>
<feature type="region of interest" description="Disordered" evidence="1">
    <location>
        <begin position="304"/>
        <end position="327"/>
    </location>
</feature>
<protein>
    <submittedName>
        <fullName evidence="2">Uncharacterized protein</fullName>
    </submittedName>
</protein>